<evidence type="ECO:0000256" key="2">
    <source>
        <dbReference type="ARBA" id="ARBA00022801"/>
    </source>
</evidence>
<dbReference type="AlphaFoldDB" id="A0A8C8RHW4"/>
<keyword evidence="5" id="KW-1185">Reference proteome</keyword>
<protein>
    <submittedName>
        <fullName evidence="4">UFM1 specific peptidase 1 (inactive)</fullName>
    </submittedName>
</protein>
<dbReference type="Ensembl" id="ENSPCET00000006166.1">
    <property type="protein sequence ID" value="ENSPCEP00000005944.1"/>
    <property type="gene ID" value="ENSPCEG00000004829.1"/>
</dbReference>
<dbReference type="InterPro" id="IPR012462">
    <property type="entry name" value="UFSP1/2_DUB_cat"/>
</dbReference>
<dbReference type="PANTHER" id="PTHR48153:SF3">
    <property type="entry name" value="INACTIVE UFM1-SPECIFIC PROTEASE 1"/>
    <property type="match status" value="1"/>
</dbReference>
<evidence type="ECO:0000313" key="4">
    <source>
        <dbReference type="Ensembl" id="ENSPCEP00000005944.1"/>
    </source>
</evidence>
<name>A0A8C8RHW4_9SAUR</name>
<sequence>MSLLPNIHQGLPFPGPPTEAALVSGPYLYYHYGCDGLDDRGWGCGYRTLQTLCSWLAAAGARAGPGGSPQQVPTLPALQQALVDMGDKAPAFTSSQEWIGTVEAALCIDHFFGVPCKIAHSPRGQGLEGQLGALCAHFQGGGGPVMLGGDADSSSKGILGVCSTPAGPHLLILDPHYYQGVGGLTREGVQAAGWVHWQPLAALDPTSFYNLCLPQFFRPTTGEGENEGDGTGEK</sequence>
<dbReference type="Proteomes" id="UP000694393">
    <property type="component" value="Unplaced"/>
</dbReference>
<evidence type="ECO:0000256" key="1">
    <source>
        <dbReference type="ARBA" id="ARBA00008552"/>
    </source>
</evidence>
<dbReference type="Pfam" id="PF07910">
    <property type="entry name" value="Peptidase_C78"/>
    <property type="match status" value="1"/>
</dbReference>
<dbReference type="GO" id="GO:0071567">
    <property type="term" value="F:deUFMylase activity"/>
    <property type="evidence" value="ECO:0007669"/>
    <property type="project" value="UniProtKB-ARBA"/>
</dbReference>
<accession>A0A8C8RHW4</accession>
<organism evidence="4 5">
    <name type="scientific">Pelusios castaneus</name>
    <name type="common">West African mud turtle</name>
    <dbReference type="NCBI Taxonomy" id="367368"/>
    <lineage>
        <taxon>Eukaryota</taxon>
        <taxon>Metazoa</taxon>
        <taxon>Chordata</taxon>
        <taxon>Craniata</taxon>
        <taxon>Vertebrata</taxon>
        <taxon>Euteleostomi</taxon>
        <taxon>Archelosauria</taxon>
        <taxon>Testudinata</taxon>
        <taxon>Testudines</taxon>
        <taxon>Pleurodira</taxon>
        <taxon>Pelomedusidae</taxon>
        <taxon>Pelusios</taxon>
    </lineage>
</organism>
<dbReference type="Gene3D" id="3.90.70.130">
    <property type="match status" value="1"/>
</dbReference>
<keyword evidence="2" id="KW-0378">Hydrolase</keyword>
<comment type="similarity">
    <text evidence="1">Belongs to the peptidase C78 family.</text>
</comment>
<evidence type="ECO:0000259" key="3">
    <source>
        <dbReference type="Pfam" id="PF07910"/>
    </source>
</evidence>
<proteinExistence type="inferred from homology"/>
<reference evidence="4" key="2">
    <citation type="submission" date="2025-09" db="UniProtKB">
        <authorList>
            <consortium name="Ensembl"/>
        </authorList>
    </citation>
    <scope>IDENTIFICATION</scope>
</reference>
<reference evidence="4" key="1">
    <citation type="submission" date="2025-08" db="UniProtKB">
        <authorList>
            <consortium name="Ensembl"/>
        </authorList>
    </citation>
    <scope>IDENTIFICATION</scope>
</reference>
<evidence type="ECO:0000313" key="5">
    <source>
        <dbReference type="Proteomes" id="UP000694393"/>
    </source>
</evidence>
<feature type="domain" description="UFSP1/2/DUB catalytic" evidence="3">
    <location>
        <begin position="20"/>
        <end position="212"/>
    </location>
</feature>
<dbReference type="PANTHER" id="PTHR48153">
    <property type="entry name" value="UFM1-SPECIFIC PROTEASE 2"/>
    <property type="match status" value="1"/>
</dbReference>